<comment type="caution">
    <text evidence="3">The sequence shown here is derived from an EMBL/GenBank/DDBJ whole genome shotgun (WGS) entry which is preliminary data.</text>
</comment>
<dbReference type="AlphaFoldDB" id="A0A177THH7"/>
<feature type="compositionally biased region" description="Polar residues" evidence="1">
    <location>
        <begin position="286"/>
        <end position="297"/>
    </location>
</feature>
<evidence type="ECO:0000256" key="1">
    <source>
        <dbReference type="SAM" id="MobiDB-lite"/>
    </source>
</evidence>
<accession>A0A177THH7</accession>
<name>A0A177THH7_9BASI</name>
<keyword evidence="2" id="KW-0732">Signal</keyword>
<feature type="signal peptide" evidence="2">
    <location>
        <begin position="1"/>
        <end position="36"/>
    </location>
</feature>
<feature type="compositionally biased region" description="Low complexity" evidence="1">
    <location>
        <begin position="252"/>
        <end position="271"/>
    </location>
</feature>
<sequence length="343" mass="35383">MPSMSSTSSSNRSRSWLVQVATSMCLLLVAASTVSAVPTPGPAAAVAALPRDESAPAAPQEYLNALKVAAAVLSAVNSPTGVVPALDPSSTITTTWLPGSTAIVGTTTFLPNGGRIEPKPINHASIAPGKANELILSQLKAYAAAASSSAVPPIRLSETLPADSSTSEDGPVQLWNQASGVDTQMKRVGEEQIEQNLAQPATPAISSRDVVLAAVAEIRAEVLARQAQEQQKSRRELASQWAGVSGMNDQAARLAQQKAAMAAAGSSPQQQKQGAQSKEGVATLSVPASSSDATGSQAPAAVSSELTQRRGSQTLSKKEEAAVLDPQAAKRIFFRWTKSTIAK</sequence>
<reference evidence="3" key="2">
    <citation type="journal article" date="2019" name="IMA Fungus">
        <title>Genome sequencing and comparison of five Tilletia species to identify candidate genes for the detection of regulated species infecting wheat.</title>
        <authorList>
            <person name="Nguyen H.D.T."/>
            <person name="Sultana T."/>
            <person name="Kesanakurti P."/>
            <person name="Hambleton S."/>
        </authorList>
    </citation>
    <scope>NUCLEOTIDE SEQUENCE</scope>
    <source>
        <strain evidence="3">DAOMC 236416</strain>
    </source>
</reference>
<evidence type="ECO:0000313" key="3">
    <source>
        <dbReference type="EMBL" id="KAE8259580.1"/>
    </source>
</evidence>
<protein>
    <submittedName>
        <fullName evidence="3">Uncharacterized protein</fullName>
    </submittedName>
</protein>
<evidence type="ECO:0000313" key="4">
    <source>
        <dbReference type="Proteomes" id="UP000077521"/>
    </source>
</evidence>
<feature type="chain" id="PRO_5043365976" evidence="2">
    <location>
        <begin position="37"/>
        <end position="343"/>
    </location>
</feature>
<proteinExistence type="predicted"/>
<feature type="region of interest" description="Disordered" evidence="1">
    <location>
        <begin position="252"/>
        <end position="322"/>
    </location>
</feature>
<evidence type="ECO:0000256" key="2">
    <source>
        <dbReference type="SAM" id="SignalP"/>
    </source>
</evidence>
<dbReference type="EMBL" id="LWDF02000032">
    <property type="protein sequence ID" value="KAE8259580.1"/>
    <property type="molecule type" value="Genomic_DNA"/>
</dbReference>
<feature type="compositionally biased region" description="Polar residues" evidence="1">
    <location>
        <begin position="304"/>
        <end position="315"/>
    </location>
</feature>
<gene>
    <name evidence="3" type="ORF">A4X13_0g912</name>
</gene>
<keyword evidence="4" id="KW-1185">Reference proteome</keyword>
<reference evidence="3" key="1">
    <citation type="submission" date="2016-04" db="EMBL/GenBank/DDBJ databases">
        <authorList>
            <person name="Nguyen H.D."/>
            <person name="Samba Siva P."/>
            <person name="Cullis J."/>
            <person name="Levesque C.A."/>
            <person name="Hambleton S."/>
        </authorList>
    </citation>
    <scope>NUCLEOTIDE SEQUENCE</scope>
    <source>
        <strain evidence="3">DAOMC 236416</strain>
    </source>
</reference>
<dbReference type="Proteomes" id="UP000077521">
    <property type="component" value="Unassembled WGS sequence"/>
</dbReference>
<organism evidence="3 4">
    <name type="scientific">Tilletia indica</name>
    <dbReference type="NCBI Taxonomy" id="43049"/>
    <lineage>
        <taxon>Eukaryota</taxon>
        <taxon>Fungi</taxon>
        <taxon>Dikarya</taxon>
        <taxon>Basidiomycota</taxon>
        <taxon>Ustilaginomycotina</taxon>
        <taxon>Exobasidiomycetes</taxon>
        <taxon>Tilletiales</taxon>
        <taxon>Tilletiaceae</taxon>
        <taxon>Tilletia</taxon>
    </lineage>
</organism>